<name>A0ABV6DN78_9BACL</name>
<proteinExistence type="predicted"/>
<comment type="caution">
    <text evidence="2">The sequence shown here is derived from an EMBL/GenBank/DDBJ whole genome shotgun (WGS) entry which is preliminary data.</text>
</comment>
<dbReference type="RefSeq" id="WP_377471442.1">
    <property type="nucleotide sequence ID" value="NZ_JBHLWN010000068.1"/>
</dbReference>
<evidence type="ECO:0000256" key="1">
    <source>
        <dbReference type="SAM" id="Phobius"/>
    </source>
</evidence>
<dbReference type="EMBL" id="JBHLWN010000068">
    <property type="protein sequence ID" value="MFC0214103.1"/>
    <property type="molecule type" value="Genomic_DNA"/>
</dbReference>
<keyword evidence="1" id="KW-0812">Transmembrane</keyword>
<accession>A0ABV6DN78</accession>
<feature type="transmembrane region" description="Helical" evidence="1">
    <location>
        <begin position="7"/>
        <end position="24"/>
    </location>
</feature>
<keyword evidence="3" id="KW-1185">Reference proteome</keyword>
<evidence type="ECO:0000313" key="2">
    <source>
        <dbReference type="EMBL" id="MFC0214103.1"/>
    </source>
</evidence>
<reference evidence="2 3" key="1">
    <citation type="submission" date="2024-09" db="EMBL/GenBank/DDBJ databases">
        <authorList>
            <person name="Sun Q."/>
            <person name="Mori K."/>
        </authorList>
    </citation>
    <scope>NUCLEOTIDE SEQUENCE [LARGE SCALE GENOMIC DNA]</scope>
    <source>
        <strain evidence="2 3">CCM 7759</strain>
    </source>
</reference>
<evidence type="ECO:0000313" key="3">
    <source>
        <dbReference type="Proteomes" id="UP001589776"/>
    </source>
</evidence>
<dbReference type="Proteomes" id="UP001589776">
    <property type="component" value="Unassembled WGS sequence"/>
</dbReference>
<gene>
    <name evidence="2" type="ORF">ACFFK0_16875</name>
</gene>
<sequence>MKGFRNIIYMSLALGMLFYAVPRLELGQGISTAAVFGAVWIGLALLIVAAHLHEILGVDEETRKELSRIKRMKKWQLEQTLQGKRKVMQFRK</sequence>
<feature type="transmembrane region" description="Helical" evidence="1">
    <location>
        <begin position="30"/>
        <end position="52"/>
    </location>
</feature>
<keyword evidence="1" id="KW-0472">Membrane</keyword>
<protein>
    <submittedName>
        <fullName evidence="2">Uncharacterized protein</fullName>
    </submittedName>
</protein>
<organism evidence="2 3">
    <name type="scientific">Paenibacillus chartarius</name>
    <dbReference type="NCBI Taxonomy" id="747481"/>
    <lineage>
        <taxon>Bacteria</taxon>
        <taxon>Bacillati</taxon>
        <taxon>Bacillota</taxon>
        <taxon>Bacilli</taxon>
        <taxon>Bacillales</taxon>
        <taxon>Paenibacillaceae</taxon>
        <taxon>Paenibacillus</taxon>
    </lineage>
</organism>
<keyword evidence="1" id="KW-1133">Transmembrane helix</keyword>